<dbReference type="AlphaFoldDB" id="A0A5N5T3F8"/>
<feature type="compositionally biased region" description="Polar residues" evidence="2">
    <location>
        <begin position="649"/>
        <end position="660"/>
    </location>
</feature>
<name>A0A5N5T3F8_9CRUS</name>
<dbReference type="Proteomes" id="UP000326759">
    <property type="component" value="Unassembled WGS sequence"/>
</dbReference>
<dbReference type="EMBL" id="SEYY01012329">
    <property type="protein sequence ID" value="KAB7500882.1"/>
    <property type="molecule type" value="Genomic_DNA"/>
</dbReference>
<dbReference type="PANTHER" id="PTHR44927:SF1">
    <property type="entry name" value="FK506-BINDING PROTEIN 15"/>
    <property type="match status" value="1"/>
</dbReference>
<gene>
    <name evidence="3" type="primary">FKBP15</name>
    <name evidence="3" type="ORF">Anas_09750</name>
</gene>
<keyword evidence="1" id="KW-0175">Coiled coil</keyword>
<sequence>MAKVGQPLLPSKPKNIKTSSSFPTDSESEDDPSFHHRYRSKNGFQSPRSSPSSSTEEPQPSSKKLTSQNVSTSSSVEEINTRRSKMTEGVGSSISDIPFHNVNQIPYYATGRQQQNIPSGVPQGAFQPSLQGTVIAYQPQPVFQQPQQQLQNPPVHSSDPLLSLMFAESRSQNTDLRVALSQLTQKIDLVYSKIDAMDHQGTSSLVTTGNSNTYSSDYDPQEFLKQITTMVEQLQSYKEKVAIKNERLEQLSQDYTQVLKKNQMLLEEKAELLSLKSEAFENKRESEMRMREMKLIEEQRISLEKELEHIKKDTEEKMNLSEELESRIATIQEEYKKLKLENTIINDELVQLKETKNKLYDENQSFRLEILEIRKETEETNEKLVQIYTEKLKNIEIENSNLKDEIKAKNIVELDLKDNLELQEQIIIMLKKELEVVKKKDFETKSGKEKELECQLEKELNINVEKDIQLKSKIELISQLESKLMKLQEEKVHPERTSSATNTEIDSSGLSRIENDHKKIDVESVGKDIMNTAYRILKKGLSSKEMYNKQSVLDSVVDAFRETILKYTEEVESENAKVIPEVKNVNQSREIISSMEENVTTKKRIENQLEAETVNQYPEADVVEEHLTASNTNNDKVTKVVADYLENNSVAKSQPATNPSAELPENEKNLVEKSKRVEPENSVKISSPAFSGEINTVLSDVEKSEPPSDIVEETPKPERKKVLSDVPKENISETPTSNLSNEIKDDEDLTWKTGPPPPPPPLFSDSEDNDD</sequence>
<reference evidence="3 4" key="1">
    <citation type="journal article" date="2019" name="PLoS Biol.">
        <title>Sex chromosomes control vertical transmission of feminizing Wolbachia symbionts in an isopod.</title>
        <authorList>
            <person name="Becking T."/>
            <person name="Chebbi M.A."/>
            <person name="Giraud I."/>
            <person name="Moumen B."/>
            <person name="Laverre T."/>
            <person name="Caubet Y."/>
            <person name="Peccoud J."/>
            <person name="Gilbert C."/>
            <person name="Cordaux R."/>
        </authorList>
    </citation>
    <scope>NUCLEOTIDE SEQUENCE [LARGE SCALE GENOMIC DNA]</scope>
    <source>
        <strain evidence="3">ANa2</strain>
        <tissue evidence="3">Whole body excluding digestive tract and cuticle</tissue>
    </source>
</reference>
<dbReference type="OrthoDB" id="6365201at2759"/>
<protein>
    <submittedName>
        <fullName evidence="3">FK506-binding protein 15</fullName>
    </submittedName>
</protein>
<feature type="compositionally biased region" description="Low complexity" evidence="2">
    <location>
        <begin position="45"/>
        <end position="62"/>
    </location>
</feature>
<dbReference type="PANTHER" id="PTHR44927">
    <property type="entry name" value="FK506-BINDING PROTEIN 15"/>
    <property type="match status" value="1"/>
</dbReference>
<comment type="caution">
    <text evidence="3">The sequence shown here is derived from an EMBL/GenBank/DDBJ whole genome shotgun (WGS) entry which is preliminary data.</text>
</comment>
<feature type="compositionally biased region" description="Polar residues" evidence="2">
    <location>
        <begin position="63"/>
        <end position="78"/>
    </location>
</feature>
<feature type="compositionally biased region" description="Polar residues" evidence="2">
    <location>
        <begin position="497"/>
        <end position="510"/>
    </location>
</feature>
<evidence type="ECO:0000313" key="4">
    <source>
        <dbReference type="Proteomes" id="UP000326759"/>
    </source>
</evidence>
<evidence type="ECO:0000313" key="3">
    <source>
        <dbReference type="EMBL" id="KAB7500882.1"/>
    </source>
</evidence>
<feature type="compositionally biased region" description="Basic and acidic residues" evidence="2">
    <location>
        <begin position="665"/>
        <end position="681"/>
    </location>
</feature>
<feature type="coiled-coil region" evidence="1">
    <location>
        <begin position="293"/>
        <end position="440"/>
    </location>
</feature>
<feature type="region of interest" description="Disordered" evidence="2">
    <location>
        <begin position="649"/>
        <end position="771"/>
    </location>
</feature>
<evidence type="ECO:0000256" key="1">
    <source>
        <dbReference type="SAM" id="Coils"/>
    </source>
</evidence>
<evidence type="ECO:0000256" key="2">
    <source>
        <dbReference type="SAM" id="MobiDB-lite"/>
    </source>
</evidence>
<proteinExistence type="predicted"/>
<feature type="compositionally biased region" description="Polar residues" evidence="2">
    <location>
        <begin position="683"/>
        <end position="698"/>
    </location>
</feature>
<feature type="coiled-coil region" evidence="1">
    <location>
        <begin position="231"/>
        <end position="268"/>
    </location>
</feature>
<feature type="compositionally biased region" description="Basic and acidic residues" evidence="2">
    <location>
        <begin position="713"/>
        <end position="731"/>
    </location>
</feature>
<feature type="region of interest" description="Disordered" evidence="2">
    <location>
        <begin position="489"/>
        <end position="512"/>
    </location>
</feature>
<accession>A0A5N5T3F8</accession>
<feature type="compositionally biased region" description="Polar residues" evidence="2">
    <location>
        <begin position="732"/>
        <end position="741"/>
    </location>
</feature>
<organism evidence="3 4">
    <name type="scientific">Armadillidium nasatum</name>
    <dbReference type="NCBI Taxonomy" id="96803"/>
    <lineage>
        <taxon>Eukaryota</taxon>
        <taxon>Metazoa</taxon>
        <taxon>Ecdysozoa</taxon>
        <taxon>Arthropoda</taxon>
        <taxon>Crustacea</taxon>
        <taxon>Multicrustacea</taxon>
        <taxon>Malacostraca</taxon>
        <taxon>Eumalacostraca</taxon>
        <taxon>Peracarida</taxon>
        <taxon>Isopoda</taxon>
        <taxon>Oniscidea</taxon>
        <taxon>Crinocheta</taxon>
        <taxon>Armadillidiidae</taxon>
        <taxon>Armadillidium</taxon>
    </lineage>
</organism>
<feature type="non-terminal residue" evidence="3">
    <location>
        <position position="771"/>
    </location>
</feature>
<feature type="compositionally biased region" description="Polar residues" evidence="2">
    <location>
        <begin position="16"/>
        <end position="25"/>
    </location>
</feature>
<feature type="region of interest" description="Disordered" evidence="2">
    <location>
        <begin position="1"/>
        <end position="96"/>
    </location>
</feature>
<keyword evidence="4" id="KW-1185">Reference proteome</keyword>